<sequence>MRIGAIPVVTTNGEWKRDYENVCEEGRGTGEAEVWGRRRKKKKKRRSEAAGKMGEQLNWY</sequence>
<protein>
    <submittedName>
        <fullName evidence="2">Uncharacterized protein</fullName>
    </submittedName>
</protein>
<dbReference type="VEuPathDB" id="FungiDB:UREG_02387"/>
<organism evidence="2 3">
    <name type="scientific">Uncinocarpus reesii (strain UAMH 1704)</name>
    <dbReference type="NCBI Taxonomy" id="336963"/>
    <lineage>
        <taxon>Eukaryota</taxon>
        <taxon>Fungi</taxon>
        <taxon>Dikarya</taxon>
        <taxon>Ascomycota</taxon>
        <taxon>Pezizomycotina</taxon>
        <taxon>Eurotiomycetes</taxon>
        <taxon>Eurotiomycetidae</taxon>
        <taxon>Onygenales</taxon>
        <taxon>Onygenaceae</taxon>
        <taxon>Uncinocarpus</taxon>
    </lineage>
</organism>
<dbReference type="Proteomes" id="UP000002058">
    <property type="component" value="Unassembled WGS sequence"/>
</dbReference>
<evidence type="ECO:0000313" key="3">
    <source>
        <dbReference type="Proteomes" id="UP000002058"/>
    </source>
</evidence>
<feature type="region of interest" description="Disordered" evidence="1">
    <location>
        <begin position="30"/>
        <end position="60"/>
    </location>
</feature>
<dbReference type="GeneID" id="8437892"/>
<evidence type="ECO:0000313" key="2">
    <source>
        <dbReference type="EMBL" id="EEP77538.1"/>
    </source>
</evidence>
<proteinExistence type="predicted"/>
<gene>
    <name evidence="2" type="ORF">UREG_02387</name>
</gene>
<accession>C4JFQ3</accession>
<name>C4JFQ3_UNCRE</name>
<feature type="compositionally biased region" description="Basic residues" evidence="1">
    <location>
        <begin position="37"/>
        <end position="46"/>
    </location>
</feature>
<dbReference type="RefSeq" id="XP_002542871.1">
    <property type="nucleotide sequence ID" value="XM_002542825.1"/>
</dbReference>
<dbReference type="KEGG" id="ure:UREG_02387"/>
<dbReference type="InParanoid" id="C4JFQ3"/>
<dbReference type="AlphaFoldDB" id="C4JFQ3"/>
<keyword evidence="3" id="KW-1185">Reference proteome</keyword>
<dbReference type="EMBL" id="CH476615">
    <property type="protein sequence ID" value="EEP77538.1"/>
    <property type="molecule type" value="Genomic_DNA"/>
</dbReference>
<evidence type="ECO:0000256" key="1">
    <source>
        <dbReference type="SAM" id="MobiDB-lite"/>
    </source>
</evidence>
<dbReference type="HOGENOM" id="CLU_2943575_0_0_1"/>
<reference evidence="3" key="1">
    <citation type="journal article" date="2009" name="Genome Res.">
        <title>Comparative genomic analyses of the human fungal pathogens Coccidioides and their relatives.</title>
        <authorList>
            <person name="Sharpton T.J."/>
            <person name="Stajich J.E."/>
            <person name="Rounsley S.D."/>
            <person name="Gardner M.J."/>
            <person name="Wortman J.R."/>
            <person name="Jordar V.S."/>
            <person name="Maiti R."/>
            <person name="Kodira C.D."/>
            <person name="Neafsey D.E."/>
            <person name="Zeng Q."/>
            <person name="Hung C.-Y."/>
            <person name="McMahan C."/>
            <person name="Muszewska A."/>
            <person name="Grynberg M."/>
            <person name="Mandel M.A."/>
            <person name="Kellner E.M."/>
            <person name="Barker B.M."/>
            <person name="Galgiani J.N."/>
            <person name="Orbach M.J."/>
            <person name="Kirkland T.N."/>
            <person name="Cole G.T."/>
            <person name="Henn M.R."/>
            <person name="Birren B.W."/>
            <person name="Taylor J.W."/>
        </authorList>
    </citation>
    <scope>NUCLEOTIDE SEQUENCE [LARGE SCALE GENOMIC DNA]</scope>
    <source>
        <strain evidence="3">UAMH 1704</strain>
    </source>
</reference>